<evidence type="ECO:0000313" key="3">
    <source>
        <dbReference type="EMBL" id="KAH7447792.1"/>
    </source>
</evidence>
<feature type="repeat" description="PPR" evidence="2">
    <location>
        <begin position="561"/>
        <end position="595"/>
    </location>
</feature>
<evidence type="ECO:0000256" key="2">
    <source>
        <dbReference type="PROSITE-ProRule" id="PRU00708"/>
    </source>
</evidence>
<dbReference type="GO" id="GO:0003723">
    <property type="term" value="F:RNA binding"/>
    <property type="evidence" value="ECO:0007669"/>
    <property type="project" value="InterPro"/>
</dbReference>
<dbReference type="OMA" id="HASAMCS"/>
<dbReference type="Pfam" id="PF01535">
    <property type="entry name" value="PPR"/>
    <property type="match status" value="5"/>
</dbReference>
<reference evidence="3" key="1">
    <citation type="submission" date="2021-08" db="EMBL/GenBank/DDBJ databases">
        <title>WGS assembly of Ceratopteris richardii.</title>
        <authorList>
            <person name="Marchant D.B."/>
            <person name="Chen G."/>
            <person name="Jenkins J."/>
            <person name="Shu S."/>
            <person name="Leebens-Mack J."/>
            <person name="Grimwood J."/>
            <person name="Schmutz J."/>
            <person name="Soltis P."/>
            <person name="Soltis D."/>
            <person name="Chen Z.-H."/>
        </authorList>
    </citation>
    <scope>NUCLEOTIDE SEQUENCE</scope>
    <source>
        <strain evidence="3">Whitten #5841</strain>
        <tissue evidence="3">Leaf</tissue>
    </source>
</reference>
<dbReference type="GO" id="GO:0048731">
    <property type="term" value="P:system development"/>
    <property type="evidence" value="ECO:0007669"/>
    <property type="project" value="UniProtKB-ARBA"/>
</dbReference>
<dbReference type="NCBIfam" id="TIGR00756">
    <property type="entry name" value="PPR"/>
    <property type="match status" value="4"/>
</dbReference>
<dbReference type="SUPFAM" id="SSF48452">
    <property type="entry name" value="TPR-like"/>
    <property type="match status" value="1"/>
</dbReference>
<dbReference type="InterPro" id="IPR011990">
    <property type="entry name" value="TPR-like_helical_dom_sf"/>
</dbReference>
<name>A0A8T2VKE2_CERRI</name>
<organism evidence="3 4">
    <name type="scientific">Ceratopteris richardii</name>
    <name type="common">Triangle waterfern</name>
    <dbReference type="NCBI Taxonomy" id="49495"/>
    <lineage>
        <taxon>Eukaryota</taxon>
        <taxon>Viridiplantae</taxon>
        <taxon>Streptophyta</taxon>
        <taxon>Embryophyta</taxon>
        <taxon>Tracheophyta</taxon>
        <taxon>Polypodiopsida</taxon>
        <taxon>Polypodiidae</taxon>
        <taxon>Polypodiales</taxon>
        <taxon>Pteridineae</taxon>
        <taxon>Pteridaceae</taxon>
        <taxon>Parkerioideae</taxon>
        <taxon>Ceratopteris</taxon>
    </lineage>
</organism>
<feature type="repeat" description="PPR" evidence="2">
    <location>
        <begin position="798"/>
        <end position="832"/>
    </location>
</feature>
<dbReference type="PROSITE" id="PS51375">
    <property type="entry name" value="PPR"/>
    <property type="match status" value="6"/>
</dbReference>
<sequence>MILWRSRLSGVTSYTSLWHEQSFALKGLSKDEVRKHGLFEDYRFRVLSFWNGLHLFCTSLINRGYGTANSVLLADRSEFKDNPELITQRCWKKFPQIRSVTLNENLLKEKANRTYVNQALGSQISPKAVHTPMCICQSSHTADDLEICYTPDVVESFNDWYNAKTKLQIRKDKTLKNAEQIGAHKIECECSGSNDYFSILRFCGASRNLYFGRQIHHDICCDCRENDTYAGGVLIEVYLKCLAVEDAYSIFLFLHVRSTFIWNLVIRSYTSQGQDAKALECFCRIYVEALLPDTYTYVSLLSSSANLADLETTRTIHVAVINQVDTFGIIVRNSLINAYNKCGTIKEAQRVFNMMVEKDSFSWDTLLGAYVQHKFHGEALFHVYEQQHQGVMPTKITYSSILDACIDQGHTNSYVYVLAQIFGSEFRDDIIVQTNLLHFFRKRSDSENLWKLFSDMSQRNSYSWNAIFAAYSGSVLKKGIFELYSQMLNEGIMPDEETVTRLISLSSDCKLLTLGKWLHACGINHRCDSTAAMGNALIGMYGKCVGLEEACRTFDWILEKTIVTWTTMVGVCVDHGQAVRALDLYQQMVAEGLLSDKIMLISLLNACASLQSSARLKQLHVRLIGMDLHSDLEMQTSLAILYGKCNSFKYAERMFDLIPDRSLQLWTASICAHAQHDRLEYAIHVFQQMMQEGTLPNEIAFFGVLEACGKLPFLIQGRRFHAHLSACEFGELLSTQTALIDMYGKCGSLEESQIISDVVKEQDIVSLTALMSTYAQNGKVKQALDLFDKAIQGGLMPDAVAYVNVLSMCSHAGLVDDGRRYFSSMCHHGVDPDIHHYSCMIDLYGRARCTDDAENVIKNMPVTATALQWLTLLTACRQQLDVQRGEHAARQVMLLEPKNPIPYIELSNIYSALNREPEAAAILNKAKELN</sequence>
<dbReference type="PANTHER" id="PTHR47926">
    <property type="entry name" value="PENTATRICOPEPTIDE REPEAT-CONTAINING PROTEIN"/>
    <property type="match status" value="1"/>
</dbReference>
<feature type="repeat" description="PPR" evidence="2">
    <location>
        <begin position="328"/>
        <end position="362"/>
    </location>
</feature>
<feature type="repeat" description="PPR" evidence="2">
    <location>
        <begin position="460"/>
        <end position="494"/>
    </location>
</feature>
<dbReference type="InterPro" id="IPR002885">
    <property type="entry name" value="PPR_rpt"/>
</dbReference>
<dbReference type="EMBL" id="CM035406">
    <property type="protein sequence ID" value="KAH7447792.1"/>
    <property type="molecule type" value="Genomic_DNA"/>
</dbReference>
<gene>
    <name evidence="3" type="ORF">KP509_01G121800</name>
</gene>
<feature type="repeat" description="PPR" evidence="2">
    <location>
        <begin position="662"/>
        <end position="696"/>
    </location>
</feature>
<protein>
    <recommendedName>
        <fullName evidence="5">Pentatricopeptide repeat-containing protein</fullName>
    </recommendedName>
</protein>
<feature type="repeat" description="PPR" evidence="2">
    <location>
        <begin position="763"/>
        <end position="797"/>
    </location>
</feature>
<comment type="caution">
    <text evidence="3">The sequence shown here is derived from an EMBL/GenBank/DDBJ whole genome shotgun (WGS) entry which is preliminary data.</text>
</comment>
<accession>A0A8T2VKE2</accession>
<dbReference type="OrthoDB" id="1848122at2759"/>
<evidence type="ECO:0008006" key="5">
    <source>
        <dbReference type="Google" id="ProtNLM"/>
    </source>
</evidence>
<dbReference type="InterPro" id="IPR046960">
    <property type="entry name" value="PPR_At4g14850-like_plant"/>
</dbReference>
<evidence type="ECO:0000256" key="1">
    <source>
        <dbReference type="ARBA" id="ARBA00022737"/>
    </source>
</evidence>
<dbReference type="Pfam" id="PF13041">
    <property type="entry name" value="PPR_2"/>
    <property type="match status" value="1"/>
</dbReference>
<evidence type="ECO:0000313" key="4">
    <source>
        <dbReference type="Proteomes" id="UP000825935"/>
    </source>
</evidence>
<dbReference type="PANTHER" id="PTHR47926:SF533">
    <property type="entry name" value="DYW DOMAIN-CONTAINING PROTEIN"/>
    <property type="match status" value="1"/>
</dbReference>
<dbReference type="GO" id="GO:0009451">
    <property type="term" value="P:RNA modification"/>
    <property type="evidence" value="ECO:0007669"/>
    <property type="project" value="InterPro"/>
</dbReference>
<dbReference type="AlphaFoldDB" id="A0A8T2VKE2"/>
<dbReference type="Proteomes" id="UP000825935">
    <property type="component" value="Chromosome 1"/>
</dbReference>
<dbReference type="Gene3D" id="1.25.40.10">
    <property type="entry name" value="Tetratricopeptide repeat domain"/>
    <property type="match status" value="6"/>
</dbReference>
<dbReference type="FunFam" id="1.25.40.10:FF:000158">
    <property type="entry name" value="pentatricopeptide repeat-containing protein At2g33680"/>
    <property type="match status" value="1"/>
</dbReference>
<keyword evidence="4" id="KW-1185">Reference proteome</keyword>
<proteinExistence type="predicted"/>
<keyword evidence="1" id="KW-0677">Repeat</keyword>